<keyword evidence="2" id="KW-1185">Reference proteome</keyword>
<evidence type="ECO:0000313" key="2">
    <source>
        <dbReference type="Proteomes" id="UP000823405"/>
    </source>
</evidence>
<sequence length="234" mass="26076">AGLKTEVNDLGSGDITTLISDIGTRLQSDREANNRQAGTITYLLLLSRLKILQHCLTISGSQQTFTSARWTILQTCSHVLFNDIFAQLFECLLPILAQYQTPLAESVFVAAVQREFQATKQLLEEHGRQGGLPSFNYSDKLLVVHDEAQILGDMWDGRFSSMSPGEPDRPLLSPILWGFRKISEINLTLMTSGTGLSIYTLDRARSAGSFNKSTGSLSDKSEFEKYGISWLYWT</sequence>
<gene>
    <name evidence="1" type="ORF">BGZ97_009452</name>
</gene>
<proteinExistence type="predicted"/>
<dbReference type="EMBL" id="JAAAIN010004546">
    <property type="protein sequence ID" value="KAG0280141.1"/>
    <property type="molecule type" value="Genomic_DNA"/>
</dbReference>
<comment type="caution">
    <text evidence="1">The sequence shown here is derived from an EMBL/GenBank/DDBJ whole genome shotgun (WGS) entry which is preliminary data.</text>
</comment>
<protein>
    <submittedName>
        <fullName evidence="1">Uncharacterized protein</fullName>
    </submittedName>
</protein>
<dbReference type="OrthoDB" id="2393824at2759"/>
<dbReference type="AlphaFoldDB" id="A0A9P6QNM1"/>
<reference evidence="1" key="1">
    <citation type="journal article" date="2020" name="Fungal Divers.">
        <title>Resolving the Mortierellaceae phylogeny through synthesis of multi-gene phylogenetics and phylogenomics.</title>
        <authorList>
            <person name="Vandepol N."/>
            <person name="Liber J."/>
            <person name="Desiro A."/>
            <person name="Na H."/>
            <person name="Kennedy M."/>
            <person name="Barry K."/>
            <person name="Grigoriev I.V."/>
            <person name="Miller A.N."/>
            <person name="O'Donnell K."/>
            <person name="Stajich J.E."/>
            <person name="Bonito G."/>
        </authorList>
    </citation>
    <scope>NUCLEOTIDE SEQUENCE</scope>
    <source>
        <strain evidence="1">NVP60</strain>
    </source>
</reference>
<organism evidence="1 2">
    <name type="scientific">Linnemannia gamsii</name>
    <dbReference type="NCBI Taxonomy" id="64522"/>
    <lineage>
        <taxon>Eukaryota</taxon>
        <taxon>Fungi</taxon>
        <taxon>Fungi incertae sedis</taxon>
        <taxon>Mucoromycota</taxon>
        <taxon>Mortierellomycotina</taxon>
        <taxon>Mortierellomycetes</taxon>
        <taxon>Mortierellales</taxon>
        <taxon>Mortierellaceae</taxon>
        <taxon>Linnemannia</taxon>
    </lineage>
</organism>
<feature type="non-terminal residue" evidence="1">
    <location>
        <position position="1"/>
    </location>
</feature>
<name>A0A9P6QNM1_9FUNG</name>
<dbReference type="Proteomes" id="UP000823405">
    <property type="component" value="Unassembled WGS sequence"/>
</dbReference>
<evidence type="ECO:0000313" key="1">
    <source>
        <dbReference type="EMBL" id="KAG0280141.1"/>
    </source>
</evidence>
<accession>A0A9P6QNM1</accession>